<dbReference type="PROSITE" id="PS00421">
    <property type="entry name" value="TM4_1"/>
    <property type="match status" value="1"/>
</dbReference>
<evidence type="ECO:0000313" key="8">
    <source>
        <dbReference type="Proteomes" id="UP000828390"/>
    </source>
</evidence>
<keyword evidence="5 6" id="KW-0472">Membrane</keyword>
<feature type="transmembrane region" description="Helical" evidence="6">
    <location>
        <begin position="102"/>
        <end position="126"/>
    </location>
</feature>
<feature type="transmembrane region" description="Helical" evidence="6">
    <location>
        <begin position="227"/>
        <end position="252"/>
    </location>
</feature>
<dbReference type="CDD" id="cd03155">
    <property type="entry name" value="CD151_like_LEL"/>
    <property type="match status" value="1"/>
</dbReference>
<evidence type="ECO:0000256" key="5">
    <source>
        <dbReference type="ARBA" id="ARBA00023136"/>
    </source>
</evidence>
<keyword evidence="3 6" id="KW-0812">Transmembrane</keyword>
<dbReference type="SUPFAM" id="SSF48652">
    <property type="entry name" value="Tetraspanin"/>
    <property type="match status" value="1"/>
</dbReference>
<evidence type="ECO:0000256" key="1">
    <source>
        <dbReference type="ARBA" id="ARBA00004141"/>
    </source>
</evidence>
<dbReference type="InterPro" id="IPR008952">
    <property type="entry name" value="Tetraspanin_EC2_sf"/>
</dbReference>
<comment type="caution">
    <text evidence="7">The sequence shown here is derived from an EMBL/GenBank/DDBJ whole genome shotgun (WGS) entry which is preliminary data.</text>
</comment>
<proteinExistence type="inferred from homology"/>
<name>A0A9D4HSC1_DREPO</name>
<dbReference type="InterPro" id="IPR018503">
    <property type="entry name" value="Tetraspanin_CS"/>
</dbReference>
<reference evidence="7" key="1">
    <citation type="journal article" date="2019" name="bioRxiv">
        <title>The Genome of the Zebra Mussel, Dreissena polymorpha: A Resource for Invasive Species Research.</title>
        <authorList>
            <person name="McCartney M.A."/>
            <person name="Auch B."/>
            <person name="Kono T."/>
            <person name="Mallez S."/>
            <person name="Zhang Y."/>
            <person name="Obille A."/>
            <person name="Becker A."/>
            <person name="Abrahante J.E."/>
            <person name="Garbe J."/>
            <person name="Badalamenti J.P."/>
            <person name="Herman A."/>
            <person name="Mangelson H."/>
            <person name="Liachko I."/>
            <person name="Sullivan S."/>
            <person name="Sone E.D."/>
            <person name="Koren S."/>
            <person name="Silverstein K.A.T."/>
            <person name="Beckman K.B."/>
            <person name="Gohl D.M."/>
        </authorList>
    </citation>
    <scope>NUCLEOTIDE SEQUENCE</scope>
    <source>
        <strain evidence="7">Duluth1</strain>
        <tissue evidence="7">Whole animal</tissue>
    </source>
</reference>
<keyword evidence="4 6" id="KW-1133">Transmembrane helix</keyword>
<dbReference type="AlphaFoldDB" id="A0A9D4HSC1"/>
<protein>
    <recommendedName>
        <fullName evidence="6">Tetraspanin</fullName>
    </recommendedName>
</protein>
<evidence type="ECO:0000256" key="4">
    <source>
        <dbReference type="ARBA" id="ARBA00022989"/>
    </source>
</evidence>
<evidence type="ECO:0000256" key="2">
    <source>
        <dbReference type="ARBA" id="ARBA00006840"/>
    </source>
</evidence>
<dbReference type="PANTHER" id="PTHR19282">
    <property type="entry name" value="TETRASPANIN"/>
    <property type="match status" value="1"/>
</dbReference>
<evidence type="ECO:0000256" key="6">
    <source>
        <dbReference type="RuleBase" id="RU361218"/>
    </source>
</evidence>
<accession>A0A9D4HSC1</accession>
<dbReference type="Gene3D" id="1.10.1450.10">
    <property type="entry name" value="Tetraspanin"/>
    <property type="match status" value="1"/>
</dbReference>
<dbReference type="Proteomes" id="UP000828390">
    <property type="component" value="Unassembled WGS sequence"/>
</dbReference>
<dbReference type="EMBL" id="JAIWYP010000012">
    <property type="protein sequence ID" value="KAH3727633.1"/>
    <property type="molecule type" value="Genomic_DNA"/>
</dbReference>
<dbReference type="GO" id="GO:0005886">
    <property type="term" value="C:plasma membrane"/>
    <property type="evidence" value="ECO:0007669"/>
    <property type="project" value="TreeGrafter"/>
</dbReference>
<comment type="subcellular location">
    <subcellularLocation>
        <location evidence="1 6">Membrane</location>
        <topology evidence="1 6">Multi-pass membrane protein</topology>
    </subcellularLocation>
</comment>
<organism evidence="7 8">
    <name type="scientific">Dreissena polymorpha</name>
    <name type="common">Zebra mussel</name>
    <name type="synonym">Mytilus polymorpha</name>
    <dbReference type="NCBI Taxonomy" id="45954"/>
    <lineage>
        <taxon>Eukaryota</taxon>
        <taxon>Metazoa</taxon>
        <taxon>Spiralia</taxon>
        <taxon>Lophotrochozoa</taxon>
        <taxon>Mollusca</taxon>
        <taxon>Bivalvia</taxon>
        <taxon>Autobranchia</taxon>
        <taxon>Heteroconchia</taxon>
        <taxon>Euheterodonta</taxon>
        <taxon>Imparidentia</taxon>
        <taxon>Neoheterodontei</taxon>
        <taxon>Myida</taxon>
        <taxon>Dreissenoidea</taxon>
        <taxon>Dreissenidae</taxon>
        <taxon>Dreissena</taxon>
    </lineage>
</organism>
<dbReference type="PRINTS" id="PR00259">
    <property type="entry name" value="TMFOUR"/>
</dbReference>
<dbReference type="InterPro" id="IPR000301">
    <property type="entry name" value="Tetraspanin_animals"/>
</dbReference>
<feature type="transmembrane region" description="Helical" evidence="6">
    <location>
        <begin position="74"/>
        <end position="95"/>
    </location>
</feature>
<dbReference type="PIRSF" id="PIRSF002419">
    <property type="entry name" value="Tetraspanin"/>
    <property type="match status" value="1"/>
</dbReference>
<feature type="transmembrane region" description="Helical" evidence="6">
    <location>
        <begin position="31"/>
        <end position="54"/>
    </location>
</feature>
<reference evidence="7" key="2">
    <citation type="submission" date="2020-11" db="EMBL/GenBank/DDBJ databases">
        <authorList>
            <person name="McCartney M.A."/>
            <person name="Auch B."/>
            <person name="Kono T."/>
            <person name="Mallez S."/>
            <person name="Becker A."/>
            <person name="Gohl D.M."/>
            <person name="Silverstein K.A.T."/>
            <person name="Koren S."/>
            <person name="Bechman K.B."/>
            <person name="Herman A."/>
            <person name="Abrahante J.E."/>
            <person name="Garbe J."/>
        </authorList>
    </citation>
    <scope>NUCLEOTIDE SEQUENCE</scope>
    <source>
        <strain evidence="7">Duluth1</strain>
        <tissue evidence="7">Whole animal</tissue>
    </source>
</reference>
<dbReference type="OrthoDB" id="9993879at2759"/>
<evidence type="ECO:0000256" key="3">
    <source>
        <dbReference type="ARBA" id="ARBA00022692"/>
    </source>
</evidence>
<dbReference type="PANTHER" id="PTHR19282:SF544">
    <property type="entry name" value="TETRASPANIN"/>
    <property type="match status" value="1"/>
</dbReference>
<keyword evidence="8" id="KW-1185">Reference proteome</keyword>
<sequence>MQRNGSQLAGSPAKNRLKNPDYCGKTFLRNLLYVFNIIFFVSGLAFLGVGLYVMLNRHSFVSLLGGTMFPVTTYIILATGAIIFVMGVIGCIGACQENRCLLFTYASFLLLIFLLEAVAGVLAYMYNGVIHEELTRNLNETMMQKYKYDTAITKAIDDMHMEFRCCGSASFQDWQHSKWLQDGNDQRKTPDSCCITPGEMCALRDHPSNIYYQGCTYRLEQVTKESLLLIGGIALGFCFIEIFGIIFACCLIRKVKEAEFRY</sequence>
<comment type="similarity">
    <text evidence="2 6">Belongs to the tetraspanin (TM4SF) family.</text>
</comment>
<dbReference type="InterPro" id="IPR018499">
    <property type="entry name" value="Tetraspanin/Peripherin"/>
</dbReference>
<evidence type="ECO:0000313" key="7">
    <source>
        <dbReference type="EMBL" id="KAH3727633.1"/>
    </source>
</evidence>
<gene>
    <name evidence="7" type="ORF">DPMN_053572</name>
</gene>
<dbReference type="Pfam" id="PF00335">
    <property type="entry name" value="Tetraspanin"/>
    <property type="match status" value="1"/>
</dbReference>